<feature type="chain" id="PRO_5041900914" evidence="4">
    <location>
        <begin position="21"/>
        <end position="167"/>
    </location>
</feature>
<dbReference type="Proteomes" id="UP001197378">
    <property type="component" value="Unassembled WGS sequence"/>
</dbReference>
<keyword evidence="7" id="KW-1185">Reference proteome</keyword>
<dbReference type="GO" id="GO:0001530">
    <property type="term" value="F:lipopolysaccharide binding"/>
    <property type="evidence" value="ECO:0007669"/>
    <property type="project" value="InterPro"/>
</dbReference>
<evidence type="ECO:0000256" key="4">
    <source>
        <dbReference type="SAM" id="SignalP"/>
    </source>
</evidence>
<accession>A0AAE2YMP8</accession>
<feature type="domain" description="Organic solvent tolerance-like N-terminal" evidence="5">
    <location>
        <begin position="34"/>
        <end position="141"/>
    </location>
</feature>
<dbReference type="PANTHER" id="PTHR36504:SF1">
    <property type="entry name" value="LIPOPOLYSACCHARIDE EXPORT SYSTEM PROTEIN LPTA"/>
    <property type="match status" value="1"/>
</dbReference>
<keyword evidence="2 4" id="KW-0732">Signal</keyword>
<proteinExistence type="predicted"/>
<dbReference type="InterPro" id="IPR005653">
    <property type="entry name" value="OstA-like_N"/>
</dbReference>
<reference evidence="6" key="1">
    <citation type="journal article" date="2021" name="ISME J.">
        <title>Genomic evolution of the class Acidithiobacillia: deep-branching Proteobacteria living in extreme acidic conditions.</title>
        <authorList>
            <person name="Moya-Beltran A."/>
            <person name="Beard S."/>
            <person name="Rojas-Villalobos C."/>
            <person name="Issotta F."/>
            <person name="Gallardo Y."/>
            <person name="Ulloa R."/>
            <person name="Giaveno A."/>
            <person name="Degli Esposti M."/>
            <person name="Johnson D.B."/>
            <person name="Quatrini R."/>
        </authorList>
    </citation>
    <scope>NUCLEOTIDE SEQUENCE</scope>
    <source>
        <strain evidence="6">VAN18-1</strain>
    </source>
</reference>
<sequence>MYRKCCFVLLSCLVPLSVSAANAPDAGLGKGPIHISADQLQGQNKPVQEAIYSGDVVMQQGDLIIHAAQLTIHAAAGKVEKAVATGSPVSFTMSSAERHGYGQQLTYEPGSGRIILSGDAHLWQGKNEVSGNQVTYLLQSQQTAVTASPGQRVRSVFYPAKGGSAKP</sequence>
<dbReference type="Pfam" id="PF03968">
    <property type="entry name" value="LptD_N"/>
    <property type="match status" value="1"/>
</dbReference>
<dbReference type="GO" id="GO:0009279">
    <property type="term" value="C:cell outer membrane"/>
    <property type="evidence" value="ECO:0007669"/>
    <property type="project" value="TreeGrafter"/>
</dbReference>
<dbReference type="EMBL" id="JAAXYO010000028">
    <property type="protein sequence ID" value="MBU2786867.1"/>
    <property type="molecule type" value="Genomic_DNA"/>
</dbReference>
<dbReference type="NCBIfam" id="TIGR03002">
    <property type="entry name" value="outer_YhbN_LptA"/>
    <property type="match status" value="1"/>
</dbReference>
<organism evidence="6 7">
    <name type="scientific">Igneacidithiobacillus copahuensis</name>
    <dbReference type="NCBI Taxonomy" id="2724909"/>
    <lineage>
        <taxon>Bacteria</taxon>
        <taxon>Pseudomonadati</taxon>
        <taxon>Pseudomonadota</taxon>
        <taxon>Acidithiobacillia</taxon>
        <taxon>Acidithiobacillales</taxon>
        <taxon>Acidithiobacillaceae</taxon>
        <taxon>Igneacidithiobacillus</taxon>
    </lineage>
</organism>
<evidence type="ECO:0000313" key="7">
    <source>
        <dbReference type="Proteomes" id="UP001197378"/>
    </source>
</evidence>
<evidence type="ECO:0000259" key="5">
    <source>
        <dbReference type="Pfam" id="PF03968"/>
    </source>
</evidence>
<dbReference type="GO" id="GO:0017089">
    <property type="term" value="F:glycolipid transfer activity"/>
    <property type="evidence" value="ECO:0007669"/>
    <property type="project" value="TreeGrafter"/>
</dbReference>
<dbReference type="GO" id="GO:0030288">
    <property type="term" value="C:outer membrane-bounded periplasmic space"/>
    <property type="evidence" value="ECO:0007669"/>
    <property type="project" value="TreeGrafter"/>
</dbReference>
<dbReference type="Gene3D" id="2.60.450.10">
    <property type="entry name" value="Lipopolysaccharide (LPS) transport protein A like domain"/>
    <property type="match status" value="1"/>
</dbReference>
<evidence type="ECO:0000313" key="6">
    <source>
        <dbReference type="EMBL" id="MBU2786867.1"/>
    </source>
</evidence>
<evidence type="ECO:0000256" key="1">
    <source>
        <dbReference type="ARBA" id="ARBA00022448"/>
    </source>
</evidence>
<dbReference type="PANTHER" id="PTHR36504">
    <property type="entry name" value="LIPOPOLYSACCHARIDE EXPORT SYSTEM PROTEIN LPTA"/>
    <property type="match status" value="1"/>
</dbReference>
<dbReference type="InterPro" id="IPR052037">
    <property type="entry name" value="LPS_export_LptA"/>
</dbReference>
<evidence type="ECO:0000256" key="3">
    <source>
        <dbReference type="ARBA" id="ARBA00022764"/>
    </source>
</evidence>
<evidence type="ECO:0000256" key="2">
    <source>
        <dbReference type="ARBA" id="ARBA00022729"/>
    </source>
</evidence>
<gene>
    <name evidence="6" type="primary">lptA</name>
    <name evidence="6" type="ORF">HFQ13_01335</name>
</gene>
<keyword evidence="3" id="KW-0574">Periplasm</keyword>
<keyword evidence="1" id="KW-0813">Transport</keyword>
<comment type="caution">
    <text evidence="6">The sequence shown here is derived from an EMBL/GenBank/DDBJ whole genome shotgun (WGS) entry which is preliminary data.</text>
</comment>
<protein>
    <submittedName>
        <fullName evidence="6">Lipopolysaccharide transport periplasmic protein LptA</fullName>
    </submittedName>
</protein>
<name>A0AAE2YMP8_9PROT</name>
<dbReference type="GO" id="GO:0015920">
    <property type="term" value="P:lipopolysaccharide transport"/>
    <property type="evidence" value="ECO:0007669"/>
    <property type="project" value="InterPro"/>
</dbReference>
<dbReference type="RefSeq" id="WP_215871520.1">
    <property type="nucleotide sequence ID" value="NZ_JAAXYO010000028.1"/>
</dbReference>
<dbReference type="AlphaFoldDB" id="A0AAE2YMP8"/>
<feature type="signal peptide" evidence="4">
    <location>
        <begin position="1"/>
        <end position="20"/>
    </location>
</feature>
<dbReference type="InterPro" id="IPR014340">
    <property type="entry name" value="LptA"/>
</dbReference>